<accession>A0A9Y1FMF9</accession>
<dbReference type="HAMAP" id="MF_00956">
    <property type="entry name" value="GDP_fucose_synth"/>
    <property type="match status" value="1"/>
</dbReference>
<feature type="domain" description="NAD-dependent epimerase/dehydratase" evidence="6">
    <location>
        <begin position="12"/>
        <end position="236"/>
    </location>
</feature>
<dbReference type="EMBL" id="CP084166">
    <property type="protein sequence ID" value="UJG41578.1"/>
    <property type="molecule type" value="Genomic_DNA"/>
</dbReference>
<feature type="binding site" evidence="5">
    <location>
        <begin position="16"/>
        <end position="22"/>
    </location>
    <ligand>
        <name>NADP(+)</name>
        <dbReference type="ChEBI" id="CHEBI:58349"/>
    </ligand>
</feature>
<name>A0A9Y1FMF9_9ARCH</name>
<evidence type="ECO:0000256" key="1">
    <source>
        <dbReference type="ARBA" id="ARBA00005959"/>
    </source>
</evidence>
<dbReference type="Proteomes" id="UP001201020">
    <property type="component" value="Chromosome"/>
</dbReference>
<gene>
    <name evidence="5" type="primary">fcl</name>
    <name evidence="7" type="ORF">K9W45_03715</name>
</gene>
<dbReference type="Pfam" id="PF01370">
    <property type="entry name" value="Epimerase"/>
    <property type="match status" value="1"/>
</dbReference>
<evidence type="ECO:0000256" key="3">
    <source>
        <dbReference type="ARBA" id="ARBA00023002"/>
    </source>
</evidence>
<dbReference type="EC" id="1.1.1.271" evidence="5"/>
<dbReference type="GO" id="GO:0050577">
    <property type="term" value="F:GDP-L-fucose synthase activity"/>
    <property type="evidence" value="ECO:0007669"/>
    <property type="project" value="UniProtKB-UniRule"/>
</dbReference>
<dbReference type="InterPro" id="IPR028614">
    <property type="entry name" value="GDP_fucose/colitose_synth"/>
</dbReference>
<keyword evidence="2 5" id="KW-0521">NADP</keyword>
<comment type="function">
    <text evidence="5">Catalyzes the two-step NADP-dependent conversion of GDP-4-dehydro-6-deoxy-D-mannose to GDP-fucose, involving an epimerase and a reductase reaction.</text>
</comment>
<feature type="site" description="Important for catalytic activity" evidence="5">
    <location>
        <position position="113"/>
    </location>
</feature>
<dbReference type="AlphaFoldDB" id="A0A9Y1FMF9"/>
<feature type="site" description="Important for catalytic activity" evidence="5">
    <location>
        <position position="111"/>
    </location>
</feature>
<comment type="similarity">
    <text evidence="1 5">Belongs to the NAD(P)-dependent epimerase/dehydratase family. Fucose synthase subfamily.</text>
</comment>
<keyword evidence="4 5" id="KW-0413">Isomerase</keyword>
<evidence type="ECO:0000256" key="2">
    <source>
        <dbReference type="ARBA" id="ARBA00022857"/>
    </source>
</evidence>
<protein>
    <recommendedName>
        <fullName evidence="5">GDP-L-fucose synthase</fullName>
        <ecNumber evidence="5">1.1.1.271</ecNumber>
    </recommendedName>
    <alternativeName>
        <fullName evidence="5">GDP-4-keto-6-deoxy-D-mannose-3,5-epimerase-4-reductase</fullName>
    </alternativeName>
</protein>
<evidence type="ECO:0000256" key="5">
    <source>
        <dbReference type="HAMAP-Rule" id="MF_00956"/>
    </source>
</evidence>
<keyword evidence="5" id="KW-0511">Multifunctional enzyme</keyword>
<dbReference type="SUPFAM" id="SSF51735">
    <property type="entry name" value="NAD(P)-binding Rossmann-fold domains"/>
    <property type="match status" value="1"/>
</dbReference>
<dbReference type="PANTHER" id="PTHR43238:SF1">
    <property type="entry name" value="GDP-L-FUCOSE SYNTHASE"/>
    <property type="match status" value="1"/>
</dbReference>
<dbReference type="PANTHER" id="PTHR43238">
    <property type="entry name" value="GDP-L-FUCOSE SYNTHASE"/>
    <property type="match status" value="1"/>
</dbReference>
<evidence type="ECO:0000256" key="4">
    <source>
        <dbReference type="ARBA" id="ARBA00023235"/>
    </source>
</evidence>
<dbReference type="Gene3D" id="3.40.50.720">
    <property type="entry name" value="NAD(P)-binding Rossmann-like Domain"/>
    <property type="match status" value="1"/>
</dbReference>
<evidence type="ECO:0000313" key="7">
    <source>
        <dbReference type="EMBL" id="UJG41578.1"/>
    </source>
</evidence>
<feature type="binding site" evidence="5">
    <location>
        <position position="144"/>
    </location>
    <ligand>
        <name>NADP(+)</name>
        <dbReference type="ChEBI" id="CHEBI:58349"/>
    </ligand>
</feature>
<dbReference type="InterPro" id="IPR036291">
    <property type="entry name" value="NAD(P)-bd_dom_sf"/>
</dbReference>
<dbReference type="GO" id="GO:0070401">
    <property type="term" value="F:NADP+ binding"/>
    <property type="evidence" value="ECO:0007669"/>
    <property type="project" value="UniProtKB-UniRule"/>
</dbReference>
<feature type="binding site" evidence="5">
    <location>
        <position position="191"/>
    </location>
    <ligand>
        <name>substrate</name>
    </ligand>
</feature>
<comment type="pathway">
    <text evidence="5">Nucleotide-sugar biosynthesis; GDP-L-fucose biosynthesis via de novo pathway; GDP-L-fucose from GDP-alpha-D-mannose: step 2/2.</text>
</comment>
<comment type="caution">
    <text evidence="5">Lacks conserved residue(s) required for the propagation of feature annotation.</text>
</comment>
<feature type="binding site" evidence="5">
    <location>
        <position position="183"/>
    </location>
    <ligand>
        <name>NADP(+)</name>
        <dbReference type="ChEBI" id="CHEBI:58349"/>
    </ligand>
</feature>
<sequence length="308" mass="34526">MNSDLSLKDKKILLTGGSGFFGSFILDELNKEEVSEIIVPRSSRHDLRNRDDVQDVMDGVDIVIHAAGIVSGIGGIQEIPAKIFYDNAIMGLHIMEEAKNFGIKKLVNIGTACSYPKFAPIPLKEKDLWAGYPEETKASYGIAKRLLVEGARVYHHQYNLNVIPLIIFNLYGPRDNFDLATSHVIPALIRKCLESNKLVVWGDGTPTRSFLYVKDAAKAVILATKKYNKHYPVNIGTSEETSIKNLVELIAELTGFNGEIIYDKTKPNGQPRRCADVSLAKKEFNFEAKYSLKQGLKETIDWYKKNFN</sequence>
<dbReference type="GO" id="GO:0016853">
    <property type="term" value="F:isomerase activity"/>
    <property type="evidence" value="ECO:0007669"/>
    <property type="project" value="UniProtKB-KW"/>
</dbReference>
<dbReference type="InterPro" id="IPR001509">
    <property type="entry name" value="Epimerase_deHydtase"/>
</dbReference>
<feature type="binding site" evidence="5">
    <location>
        <position position="208"/>
    </location>
    <ligand>
        <name>substrate</name>
    </ligand>
</feature>
<reference evidence="7" key="1">
    <citation type="journal article" date="2022" name="Nat. Microbiol.">
        <title>Unique mobile elements and scalable gene flow at the prokaryote-eukaryote boundary revealed by circularized Asgard archaea genomes.</title>
        <authorList>
            <person name="Wu F."/>
            <person name="Speth D.R."/>
            <person name="Philosof A."/>
            <person name="Cremiere A."/>
            <person name="Narayanan A."/>
            <person name="Barco R.A."/>
            <person name="Connon S.A."/>
            <person name="Amend J.P."/>
            <person name="Antoshechkin I.A."/>
            <person name="Orphan V.J."/>
        </authorList>
    </citation>
    <scope>NUCLEOTIDE SEQUENCE</scope>
    <source>
        <strain evidence="7">PM71</strain>
    </source>
</reference>
<keyword evidence="3 5" id="KW-0560">Oxidoreductase</keyword>
<organism evidence="7">
    <name type="scientific">Candidatus Heimdallarchaeum aukensis</name>
    <dbReference type="NCBI Taxonomy" id="2876573"/>
    <lineage>
        <taxon>Archaea</taxon>
        <taxon>Promethearchaeati</taxon>
        <taxon>Candidatus Heimdallarchaeota</taxon>
        <taxon>Candidatus Heimdallarchaeia (ex Rinke et al. 2021) (nom. nud.)</taxon>
        <taxon>Candidatus Heimdallarchaeales</taxon>
        <taxon>Candidatus Heimdallarchaeaceae</taxon>
        <taxon>Candidatus Heimdallarchaeum</taxon>
    </lineage>
</organism>
<proteinExistence type="inferred from homology"/>
<evidence type="ECO:0000259" key="6">
    <source>
        <dbReference type="Pfam" id="PF01370"/>
    </source>
</evidence>
<dbReference type="Gene3D" id="3.90.25.10">
    <property type="entry name" value="UDP-galactose 4-epimerase, domain 1"/>
    <property type="match status" value="1"/>
</dbReference>
<dbReference type="GO" id="GO:0042351">
    <property type="term" value="P:'de novo' GDP-L-fucose biosynthetic process"/>
    <property type="evidence" value="ECO:0007669"/>
    <property type="project" value="UniProtKB-UniRule"/>
</dbReference>
<feature type="binding site" evidence="5">
    <location>
        <position position="201"/>
    </location>
    <ligand>
        <name>substrate</name>
    </ligand>
</feature>
<feature type="active site" description="Proton donor/acceptor" evidence="5">
    <location>
        <position position="140"/>
    </location>
</feature>
<comment type="catalytic activity">
    <reaction evidence="5">
        <text>GDP-beta-L-fucose + NADP(+) = GDP-4-dehydro-alpha-D-rhamnose + NADPH + H(+)</text>
        <dbReference type="Rhea" id="RHEA:18885"/>
        <dbReference type="ChEBI" id="CHEBI:15378"/>
        <dbReference type="ChEBI" id="CHEBI:57273"/>
        <dbReference type="ChEBI" id="CHEBI:57783"/>
        <dbReference type="ChEBI" id="CHEBI:57964"/>
        <dbReference type="ChEBI" id="CHEBI:58349"/>
        <dbReference type="EC" id="1.1.1.271"/>
    </reaction>
</comment>